<accession>A0A9W7BLW7</accession>
<dbReference type="Pfam" id="PF03357">
    <property type="entry name" value="Snf7"/>
    <property type="match status" value="1"/>
</dbReference>
<feature type="region of interest" description="Disordered" evidence="1">
    <location>
        <begin position="410"/>
        <end position="483"/>
    </location>
</feature>
<dbReference type="GO" id="GO:0007034">
    <property type="term" value="P:vacuolar transport"/>
    <property type="evidence" value="ECO:0007669"/>
    <property type="project" value="InterPro"/>
</dbReference>
<dbReference type="InterPro" id="IPR005024">
    <property type="entry name" value="Snf7_fam"/>
</dbReference>
<dbReference type="Proteomes" id="UP001165160">
    <property type="component" value="Unassembled WGS sequence"/>
</dbReference>
<evidence type="ECO:0000256" key="1">
    <source>
        <dbReference type="SAM" id="MobiDB-lite"/>
    </source>
</evidence>
<organism evidence="2 3">
    <name type="scientific">Triparma verrucosa</name>
    <dbReference type="NCBI Taxonomy" id="1606542"/>
    <lineage>
        <taxon>Eukaryota</taxon>
        <taxon>Sar</taxon>
        <taxon>Stramenopiles</taxon>
        <taxon>Ochrophyta</taxon>
        <taxon>Bolidophyceae</taxon>
        <taxon>Parmales</taxon>
        <taxon>Triparmaceae</taxon>
        <taxon>Triparma</taxon>
    </lineage>
</organism>
<evidence type="ECO:0000313" key="3">
    <source>
        <dbReference type="Proteomes" id="UP001165160"/>
    </source>
</evidence>
<keyword evidence="3" id="KW-1185">Reference proteome</keyword>
<gene>
    <name evidence="2" type="ORF">TrVE_jg6118</name>
</gene>
<evidence type="ECO:0000313" key="2">
    <source>
        <dbReference type="EMBL" id="GMH90916.1"/>
    </source>
</evidence>
<feature type="compositionally biased region" description="Basic and acidic residues" evidence="1">
    <location>
        <begin position="449"/>
        <end position="460"/>
    </location>
</feature>
<dbReference type="EMBL" id="BRXX01000110">
    <property type="protein sequence ID" value="GMH90916.1"/>
    <property type="molecule type" value="Genomic_DNA"/>
</dbReference>
<dbReference type="AlphaFoldDB" id="A0A9W7BLW7"/>
<feature type="region of interest" description="Disordered" evidence="1">
    <location>
        <begin position="178"/>
        <end position="200"/>
    </location>
</feature>
<reference evidence="3" key="1">
    <citation type="journal article" date="2023" name="Commun. Biol.">
        <title>Genome analysis of Parmales, the sister group of diatoms, reveals the evolutionary specialization of diatoms from phago-mixotrophs to photoautotrophs.</title>
        <authorList>
            <person name="Ban H."/>
            <person name="Sato S."/>
            <person name="Yoshikawa S."/>
            <person name="Yamada K."/>
            <person name="Nakamura Y."/>
            <person name="Ichinomiya M."/>
            <person name="Sato N."/>
            <person name="Blanc-Mathieu R."/>
            <person name="Endo H."/>
            <person name="Kuwata A."/>
            <person name="Ogata H."/>
        </authorList>
    </citation>
    <scope>NUCLEOTIDE SEQUENCE [LARGE SCALE GENOMIC DNA]</scope>
    <source>
        <strain evidence="3">NIES 3699</strain>
    </source>
</reference>
<feature type="compositionally biased region" description="Basic and acidic residues" evidence="1">
    <location>
        <begin position="410"/>
        <end position="423"/>
    </location>
</feature>
<comment type="caution">
    <text evidence="2">The sequence shown here is derived from an EMBL/GenBank/DDBJ whole genome shotgun (WGS) entry which is preliminary data.</text>
</comment>
<protein>
    <submittedName>
        <fullName evidence="2">Uncharacterized protein</fullName>
    </submittedName>
</protein>
<name>A0A9W7BLW7_9STRA</name>
<sequence>MDALLKDDDIIASASLPSLAPPNPSTHRHYDTIPPQPVVSFWFSHHLHYCISTNSFCTDMQSINNSNKWPAASFNGGRSLCSSEALSTCTLQTKTFNPTINGDIFNNEYLTTESYVVPLTVSIYNQRAAQRALDANESLLSSRLSRPSLTNVVSAVGTSVNFVSSIVRKSFNYVLDPDASDSDSDIDSPPTPSKSSPKISPTTPLYNVHLILLLLSHVERTCPPRVSKTFLTSLSSPLLPLLSPSTLLLLESLITTLKLGRWSEGLFIWGCKTITEVDVSIHRIESSIKGVSNLLKICENKKGEYWKKKREGLLKQRCNLERLKFQIIEMEGNVDVLGSLREGCKALKGLNEKVGGVEGVERVREEVEGGREEVEEISKMLGGMEVGGEGGGGEEDDDDIDREIEELERVMKEEQEREEKETVEQETVEPVKNLPIKEITTEQVEEEPAVTREETDNKQVEEDDGKQKVGKGLGPPLRVPLPG</sequence>
<dbReference type="Gene3D" id="6.10.140.1230">
    <property type="match status" value="1"/>
</dbReference>
<proteinExistence type="predicted"/>